<feature type="transmembrane region" description="Helical" evidence="1">
    <location>
        <begin position="41"/>
        <end position="57"/>
    </location>
</feature>
<accession>A0AAN7KQ70</accession>
<protein>
    <submittedName>
        <fullName evidence="2">Uncharacterized protein</fullName>
    </submittedName>
</protein>
<keyword evidence="1" id="KW-1133">Transmembrane helix</keyword>
<reference evidence="2 3" key="1">
    <citation type="journal article" date="2023" name="Hortic Res">
        <title>Pangenome of water caltrop reveals structural variations and asymmetric subgenome divergence after allopolyploidization.</title>
        <authorList>
            <person name="Zhang X."/>
            <person name="Chen Y."/>
            <person name="Wang L."/>
            <person name="Yuan Y."/>
            <person name="Fang M."/>
            <person name="Shi L."/>
            <person name="Lu R."/>
            <person name="Comes H.P."/>
            <person name="Ma Y."/>
            <person name="Chen Y."/>
            <person name="Huang G."/>
            <person name="Zhou Y."/>
            <person name="Zheng Z."/>
            <person name="Qiu Y."/>
        </authorList>
    </citation>
    <scope>NUCLEOTIDE SEQUENCE [LARGE SCALE GENOMIC DNA]</scope>
    <source>
        <tissue evidence="2">Roots</tissue>
    </source>
</reference>
<feature type="transmembrane region" description="Helical" evidence="1">
    <location>
        <begin position="12"/>
        <end position="29"/>
    </location>
</feature>
<name>A0AAN7KQ70_9MYRT</name>
<evidence type="ECO:0000256" key="1">
    <source>
        <dbReference type="SAM" id="Phobius"/>
    </source>
</evidence>
<dbReference type="AlphaFoldDB" id="A0AAN7KQ70"/>
<sequence>MRGRIPDKWSMRILWMSAIGSGIGLYMVVVERQLQNRERMAAEGLSLIGFGLCSHFLRAFMHSFTLRILRDIWMGKKVLVMVLGLVMMGSGVGAGIGRRFGSDSYRGIGFGEGKVEGKGFTDFSRIGDADEGSTMSELLDIFLVTLGDPVDLALEKGYSMYWQVLPAGHLHS</sequence>
<comment type="caution">
    <text evidence="2">The sequence shown here is derived from an EMBL/GenBank/DDBJ whole genome shotgun (WGS) entry which is preliminary data.</text>
</comment>
<organism evidence="2 3">
    <name type="scientific">Trapa incisa</name>
    <dbReference type="NCBI Taxonomy" id="236973"/>
    <lineage>
        <taxon>Eukaryota</taxon>
        <taxon>Viridiplantae</taxon>
        <taxon>Streptophyta</taxon>
        <taxon>Embryophyta</taxon>
        <taxon>Tracheophyta</taxon>
        <taxon>Spermatophyta</taxon>
        <taxon>Magnoliopsida</taxon>
        <taxon>eudicotyledons</taxon>
        <taxon>Gunneridae</taxon>
        <taxon>Pentapetalae</taxon>
        <taxon>rosids</taxon>
        <taxon>malvids</taxon>
        <taxon>Myrtales</taxon>
        <taxon>Lythraceae</taxon>
        <taxon>Trapa</taxon>
    </lineage>
</organism>
<dbReference type="EMBL" id="JAXIOK010000005">
    <property type="protein sequence ID" value="KAK4771177.1"/>
    <property type="molecule type" value="Genomic_DNA"/>
</dbReference>
<feature type="transmembrane region" description="Helical" evidence="1">
    <location>
        <begin position="78"/>
        <end position="96"/>
    </location>
</feature>
<evidence type="ECO:0000313" key="3">
    <source>
        <dbReference type="Proteomes" id="UP001345219"/>
    </source>
</evidence>
<keyword evidence="1" id="KW-0812">Transmembrane</keyword>
<evidence type="ECO:0000313" key="2">
    <source>
        <dbReference type="EMBL" id="KAK4771177.1"/>
    </source>
</evidence>
<keyword evidence="1" id="KW-0472">Membrane</keyword>
<keyword evidence="3" id="KW-1185">Reference proteome</keyword>
<dbReference type="Proteomes" id="UP001345219">
    <property type="component" value="Chromosome 24"/>
</dbReference>
<proteinExistence type="predicted"/>
<gene>
    <name evidence="2" type="ORF">SAY87_031709</name>
</gene>